<name>A0A1M7D1D9_9BRAD</name>
<organism evidence="5 6">
    <name type="scientific">Bradyrhizobium lablabi</name>
    <dbReference type="NCBI Taxonomy" id="722472"/>
    <lineage>
        <taxon>Bacteria</taxon>
        <taxon>Pseudomonadati</taxon>
        <taxon>Pseudomonadota</taxon>
        <taxon>Alphaproteobacteria</taxon>
        <taxon>Hyphomicrobiales</taxon>
        <taxon>Nitrobacteraceae</taxon>
        <taxon>Bradyrhizobium</taxon>
    </lineage>
</organism>
<keyword evidence="2" id="KW-0238">DNA-binding</keyword>
<sequence length="126" mass="14215">MSSSEKRTRDDRVLLDLLADKWTIHVLGSLCDHDHRRRFNAIRRDVPGLSQKSLAQCLRRLEKSGLVTRRVLTTGRLGVEYAFTELGRTLERPVAALFEWTTEYADVVRAAQTAFEATAGGERDAA</sequence>
<dbReference type="Proteomes" id="UP000189935">
    <property type="component" value="Chromosome I"/>
</dbReference>
<evidence type="ECO:0000313" key="5">
    <source>
        <dbReference type="EMBL" id="SHL73223.1"/>
    </source>
</evidence>
<dbReference type="PROSITE" id="PS51118">
    <property type="entry name" value="HTH_HXLR"/>
    <property type="match status" value="1"/>
</dbReference>
<dbReference type="OrthoDB" id="9800350at2"/>
<dbReference type="InterPro" id="IPR036390">
    <property type="entry name" value="WH_DNA-bd_sf"/>
</dbReference>
<feature type="domain" description="HTH hxlR-type" evidence="4">
    <location>
        <begin position="9"/>
        <end position="109"/>
    </location>
</feature>
<dbReference type="SUPFAM" id="SSF46785">
    <property type="entry name" value="Winged helix' DNA-binding domain"/>
    <property type="match status" value="1"/>
</dbReference>
<dbReference type="RefSeq" id="WP_079543808.1">
    <property type="nucleotide sequence ID" value="NZ_LT670844.1"/>
</dbReference>
<reference evidence="5 6" key="1">
    <citation type="submission" date="2016-11" db="EMBL/GenBank/DDBJ databases">
        <authorList>
            <person name="Jaros S."/>
            <person name="Januszkiewicz K."/>
            <person name="Wedrychowicz H."/>
        </authorList>
    </citation>
    <scope>NUCLEOTIDE SEQUENCE [LARGE SCALE GENOMIC DNA]</scope>
    <source>
        <strain evidence="5 6">GAS499</strain>
    </source>
</reference>
<dbReference type="EMBL" id="LT670844">
    <property type="protein sequence ID" value="SHL73223.1"/>
    <property type="molecule type" value="Genomic_DNA"/>
</dbReference>
<proteinExistence type="predicted"/>
<evidence type="ECO:0000256" key="2">
    <source>
        <dbReference type="ARBA" id="ARBA00023125"/>
    </source>
</evidence>
<protein>
    <submittedName>
        <fullName evidence="5">Transcriptional regulator, HxlR family</fullName>
    </submittedName>
</protein>
<keyword evidence="1" id="KW-0805">Transcription regulation</keyword>
<evidence type="ECO:0000313" key="6">
    <source>
        <dbReference type="Proteomes" id="UP000189935"/>
    </source>
</evidence>
<dbReference type="PANTHER" id="PTHR33204">
    <property type="entry name" value="TRANSCRIPTIONAL REGULATOR, MARR FAMILY"/>
    <property type="match status" value="1"/>
</dbReference>
<accession>A0A1M7D1D9</accession>
<dbReference type="InterPro" id="IPR002577">
    <property type="entry name" value="HTH_HxlR"/>
</dbReference>
<keyword evidence="3" id="KW-0804">Transcription</keyword>
<dbReference type="InterPro" id="IPR036388">
    <property type="entry name" value="WH-like_DNA-bd_sf"/>
</dbReference>
<dbReference type="Gene3D" id="1.10.10.10">
    <property type="entry name" value="Winged helix-like DNA-binding domain superfamily/Winged helix DNA-binding domain"/>
    <property type="match status" value="1"/>
</dbReference>
<gene>
    <name evidence="5" type="ORF">SAMN05444159_6673</name>
</gene>
<dbReference type="GO" id="GO:0003677">
    <property type="term" value="F:DNA binding"/>
    <property type="evidence" value="ECO:0007669"/>
    <property type="project" value="UniProtKB-KW"/>
</dbReference>
<evidence type="ECO:0000256" key="1">
    <source>
        <dbReference type="ARBA" id="ARBA00023015"/>
    </source>
</evidence>
<dbReference type="AlphaFoldDB" id="A0A1M7D1D9"/>
<dbReference type="Pfam" id="PF01638">
    <property type="entry name" value="HxlR"/>
    <property type="match status" value="1"/>
</dbReference>
<dbReference type="PANTHER" id="PTHR33204:SF39">
    <property type="entry name" value="TRANSCRIPTIONAL REGULATORY PROTEIN"/>
    <property type="match status" value="1"/>
</dbReference>
<evidence type="ECO:0000256" key="3">
    <source>
        <dbReference type="ARBA" id="ARBA00023163"/>
    </source>
</evidence>
<evidence type="ECO:0000259" key="4">
    <source>
        <dbReference type="PROSITE" id="PS51118"/>
    </source>
</evidence>